<keyword evidence="3" id="KW-1185">Reference proteome</keyword>
<gene>
    <name evidence="2" type="ORF">MRATA1EN1_LOCUS12516</name>
</gene>
<proteinExistence type="predicted"/>
<evidence type="ECO:0000313" key="2">
    <source>
        <dbReference type="EMBL" id="CAI9163554.1"/>
    </source>
</evidence>
<feature type="compositionally biased region" description="Basic and acidic residues" evidence="1">
    <location>
        <begin position="58"/>
        <end position="68"/>
    </location>
</feature>
<name>A0ABN8YPZ9_RANTA</name>
<organism evidence="2 3">
    <name type="scientific">Rangifer tarandus platyrhynchus</name>
    <name type="common">Svalbard reindeer</name>
    <dbReference type="NCBI Taxonomy" id="3082113"/>
    <lineage>
        <taxon>Eukaryota</taxon>
        <taxon>Metazoa</taxon>
        <taxon>Chordata</taxon>
        <taxon>Craniata</taxon>
        <taxon>Vertebrata</taxon>
        <taxon>Euteleostomi</taxon>
        <taxon>Mammalia</taxon>
        <taxon>Eutheria</taxon>
        <taxon>Laurasiatheria</taxon>
        <taxon>Artiodactyla</taxon>
        <taxon>Ruminantia</taxon>
        <taxon>Pecora</taxon>
        <taxon>Cervidae</taxon>
        <taxon>Odocoileinae</taxon>
        <taxon>Rangifer</taxon>
    </lineage>
</organism>
<feature type="non-terminal residue" evidence="2">
    <location>
        <position position="83"/>
    </location>
</feature>
<feature type="region of interest" description="Disordered" evidence="1">
    <location>
        <begin position="1"/>
        <end position="83"/>
    </location>
</feature>
<feature type="non-terminal residue" evidence="2">
    <location>
        <position position="1"/>
    </location>
</feature>
<dbReference type="Proteomes" id="UP001176941">
    <property type="component" value="Chromosome 21"/>
</dbReference>
<dbReference type="EMBL" id="OX459957">
    <property type="protein sequence ID" value="CAI9163554.1"/>
    <property type="molecule type" value="Genomic_DNA"/>
</dbReference>
<accession>A0ABN8YPZ9</accession>
<protein>
    <submittedName>
        <fullName evidence="2">Uncharacterized protein</fullName>
    </submittedName>
</protein>
<feature type="compositionally biased region" description="Basic and acidic residues" evidence="1">
    <location>
        <begin position="1"/>
        <end position="36"/>
    </location>
</feature>
<evidence type="ECO:0000313" key="3">
    <source>
        <dbReference type="Proteomes" id="UP001176941"/>
    </source>
</evidence>
<evidence type="ECO:0000256" key="1">
    <source>
        <dbReference type="SAM" id="MobiDB-lite"/>
    </source>
</evidence>
<reference evidence="2" key="1">
    <citation type="submission" date="2023-04" db="EMBL/GenBank/DDBJ databases">
        <authorList>
            <consortium name="ELIXIR-Norway"/>
        </authorList>
    </citation>
    <scope>NUCLEOTIDE SEQUENCE [LARGE SCALE GENOMIC DNA]</scope>
</reference>
<sequence length="83" mass="9226">MGEAEREPSTSERDTEKPEVERRARGARRKDPKETGNTRGESAEENTVAGSCRGVPETTERDPKRIPSDGDPDCFQVLPPQIM</sequence>